<proteinExistence type="predicted"/>
<reference evidence="1 2" key="1">
    <citation type="submission" date="2017-08" db="EMBL/GenBank/DDBJ databases">
        <title>Identification and genetic characteristics of simultaneous BTEX- and naphthalene-degrading Paraburkholderia sp. BN5 isolated from petroleum-contaminated soil.</title>
        <authorList>
            <person name="Lee Y."/>
            <person name="Jeon C.O."/>
        </authorList>
    </citation>
    <scope>NUCLEOTIDE SEQUENCE [LARGE SCALE GENOMIC DNA]</scope>
    <source>
        <strain evidence="1 2">BN5</strain>
    </source>
</reference>
<evidence type="ECO:0000313" key="2">
    <source>
        <dbReference type="Proteomes" id="UP000215158"/>
    </source>
</evidence>
<evidence type="ECO:0008006" key="3">
    <source>
        <dbReference type="Google" id="ProtNLM"/>
    </source>
</evidence>
<sequence length="146" mass="16480">MPPVAASLQEDNRMNDAALDMDVHGTHPAAFERALRSASLDLQQIIATVAGRHLDSGRRRYSSDARLPTWRTLQTIDVQVFENRGFRARHSETVRSTFVRFEDSRLSGMDLDEPVDWRRDDDDLPAVYLLVRALVQADTADAATQD</sequence>
<name>A0A248VEL5_9BURK</name>
<dbReference type="Pfam" id="PF10616">
    <property type="entry name" value="DUF2471"/>
    <property type="match status" value="1"/>
</dbReference>
<dbReference type="EMBL" id="CP022989">
    <property type="protein sequence ID" value="ASV97041.1"/>
    <property type="molecule type" value="Genomic_DNA"/>
</dbReference>
<dbReference type="InterPro" id="IPR018894">
    <property type="entry name" value="DUF2471"/>
</dbReference>
<protein>
    <recommendedName>
        <fullName evidence="3">DUF2471 domain-containing protein</fullName>
    </recommendedName>
</protein>
<dbReference type="KEGG" id="parb:CJU94_01945"/>
<dbReference type="OrthoDB" id="9030942at2"/>
<gene>
    <name evidence="1" type="ORF">CJU94_01945</name>
</gene>
<dbReference type="Proteomes" id="UP000215158">
    <property type="component" value="Chromosome 1"/>
</dbReference>
<dbReference type="AlphaFoldDB" id="A0A248VEL5"/>
<evidence type="ECO:0000313" key="1">
    <source>
        <dbReference type="EMBL" id="ASV97041.1"/>
    </source>
</evidence>
<organism evidence="1 2">
    <name type="scientific">Paraburkholderia aromaticivorans</name>
    <dbReference type="NCBI Taxonomy" id="2026199"/>
    <lineage>
        <taxon>Bacteria</taxon>
        <taxon>Pseudomonadati</taxon>
        <taxon>Pseudomonadota</taxon>
        <taxon>Betaproteobacteria</taxon>
        <taxon>Burkholderiales</taxon>
        <taxon>Burkholderiaceae</taxon>
        <taxon>Paraburkholderia</taxon>
    </lineage>
</organism>
<accession>A0A248VEL5</accession>
<keyword evidence="2" id="KW-1185">Reference proteome</keyword>